<dbReference type="OrthoDB" id="964821at2"/>
<feature type="transmembrane region" description="Helical" evidence="1">
    <location>
        <begin position="27"/>
        <end position="46"/>
    </location>
</feature>
<protein>
    <submittedName>
        <fullName evidence="2">Uncharacterized protein</fullName>
    </submittedName>
</protein>
<keyword evidence="1" id="KW-1133">Transmembrane helix</keyword>
<feature type="transmembrane region" description="Helical" evidence="1">
    <location>
        <begin position="53"/>
        <end position="72"/>
    </location>
</feature>
<reference evidence="3" key="1">
    <citation type="submission" date="2016-10" db="EMBL/GenBank/DDBJ databases">
        <authorList>
            <person name="Varghese N."/>
            <person name="Submissions S."/>
        </authorList>
    </citation>
    <scope>NUCLEOTIDE SEQUENCE [LARGE SCALE GENOMIC DNA]</scope>
    <source>
        <strain evidence="3">DSM 25811 / CCM 8410 / LMG 26954 / E90</strain>
    </source>
</reference>
<dbReference type="Proteomes" id="UP000198757">
    <property type="component" value="Unassembled WGS sequence"/>
</dbReference>
<keyword evidence="1" id="KW-0812">Transmembrane</keyword>
<evidence type="ECO:0000256" key="1">
    <source>
        <dbReference type="SAM" id="Phobius"/>
    </source>
</evidence>
<dbReference type="RefSeq" id="WP_090388568.1">
    <property type="nucleotide sequence ID" value="NZ_FMZO01000001.1"/>
</dbReference>
<organism evidence="2 3">
    <name type="scientific">Niabella drilacis (strain DSM 25811 / CCM 8410 / CCUG 62505 / LMG 26954 / E90)</name>
    <dbReference type="NCBI Taxonomy" id="1285928"/>
    <lineage>
        <taxon>Bacteria</taxon>
        <taxon>Pseudomonadati</taxon>
        <taxon>Bacteroidota</taxon>
        <taxon>Chitinophagia</taxon>
        <taxon>Chitinophagales</taxon>
        <taxon>Chitinophagaceae</taxon>
        <taxon>Niabella</taxon>
    </lineage>
</organism>
<accession>A0A1G6I1S2</accession>
<name>A0A1G6I1S2_NIADE</name>
<keyword evidence="1" id="KW-0472">Membrane</keyword>
<gene>
    <name evidence="2" type="ORF">SAMN04487894_10139</name>
</gene>
<evidence type="ECO:0000313" key="2">
    <source>
        <dbReference type="EMBL" id="SDB99686.1"/>
    </source>
</evidence>
<evidence type="ECO:0000313" key="3">
    <source>
        <dbReference type="Proteomes" id="UP000198757"/>
    </source>
</evidence>
<sequence>MMKIICVLFALIASILAVVAFIPLLGWLYWLVIPIGILSLIVSVVGGSSTGKTLSIIVILVGIFRLMIGGGVL</sequence>
<dbReference type="EMBL" id="FMZO01000001">
    <property type="protein sequence ID" value="SDB99686.1"/>
    <property type="molecule type" value="Genomic_DNA"/>
</dbReference>
<proteinExistence type="predicted"/>
<dbReference type="AlphaFoldDB" id="A0A1G6I1S2"/>
<keyword evidence="3" id="KW-1185">Reference proteome</keyword>